<gene>
    <name evidence="2" type="ORF">NCTC13316_03124</name>
</gene>
<dbReference type="Proteomes" id="UP000254794">
    <property type="component" value="Unassembled WGS sequence"/>
</dbReference>
<evidence type="ECO:0000313" key="3">
    <source>
        <dbReference type="Proteomes" id="UP000254794"/>
    </source>
</evidence>
<keyword evidence="1" id="KW-0812">Transmembrane</keyword>
<dbReference type="InterPro" id="IPR007973">
    <property type="entry name" value="Pilus_assembly_TraE"/>
</dbReference>
<evidence type="ECO:0000256" key="1">
    <source>
        <dbReference type="SAM" id="Phobius"/>
    </source>
</evidence>
<dbReference type="Pfam" id="PF05309">
    <property type="entry name" value="TraE"/>
    <property type="match status" value="1"/>
</dbReference>
<dbReference type="PROSITE" id="PS51257">
    <property type="entry name" value="PROKAR_LIPOPROTEIN"/>
    <property type="match status" value="1"/>
</dbReference>
<dbReference type="EMBL" id="UGOD01000002">
    <property type="protein sequence ID" value="STX81255.1"/>
    <property type="molecule type" value="Genomic_DNA"/>
</dbReference>
<dbReference type="AlphaFoldDB" id="A0A378KCB0"/>
<proteinExistence type="predicted"/>
<keyword evidence="1" id="KW-0472">Membrane</keyword>
<dbReference type="RefSeq" id="WP_115332664.1">
    <property type="nucleotide sequence ID" value="NZ_CAAAHP010000013.1"/>
</dbReference>
<accession>A0A378KCB0</accession>
<keyword evidence="3" id="KW-1185">Reference proteome</keyword>
<feature type="transmembrane region" description="Helical" evidence="1">
    <location>
        <begin position="21"/>
        <end position="42"/>
    </location>
</feature>
<protein>
    <submittedName>
        <fullName evidence="2">Conjugative transfer protein TraE</fullName>
    </submittedName>
</protein>
<sequence>MDIKFRDDAISKNRLVLRITFIWALVSSCSLLVVTVMSFHAFKHQKMLWLPVCSPTDFSISETDYSPGYLKEMAKKVIDLRLTYNPETIESHYKMLANLTMSNYQEQINRLLSHEIASVKKKSISSVFYTDKVSVDTKHHEALVSGFLHRTSHGLALEPSYRQYKLSFAFKNGELSPISIIEVKNEKA</sequence>
<name>A0A378KCB0_9GAMM</name>
<evidence type="ECO:0000313" key="2">
    <source>
        <dbReference type="EMBL" id="STX81255.1"/>
    </source>
</evidence>
<reference evidence="2 3" key="1">
    <citation type="submission" date="2018-06" db="EMBL/GenBank/DDBJ databases">
        <authorList>
            <consortium name="Pathogen Informatics"/>
            <person name="Doyle S."/>
        </authorList>
    </citation>
    <scope>NUCLEOTIDE SEQUENCE [LARGE SCALE GENOMIC DNA]</scope>
    <source>
        <strain evidence="2 3">NCTC13316</strain>
    </source>
</reference>
<organism evidence="2 3">
    <name type="scientific">Legionella busanensis</name>
    <dbReference type="NCBI Taxonomy" id="190655"/>
    <lineage>
        <taxon>Bacteria</taxon>
        <taxon>Pseudomonadati</taxon>
        <taxon>Pseudomonadota</taxon>
        <taxon>Gammaproteobacteria</taxon>
        <taxon>Legionellales</taxon>
        <taxon>Legionellaceae</taxon>
        <taxon>Legionella</taxon>
    </lineage>
</organism>
<keyword evidence="1" id="KW-1133">Transmembrane helix</keyword>
<dbReference type="OrthoDB" id="5646365at2"/>